<dbReference type="SMART" id="SM00710">
    <property type="entry name" value="PbH1"/>
    <property type="match status" value="6"/>
</dbReference>
<comment type="subcellular location">
    <subcellularLocation>
        <location evidence="1">Secreted</location>
    </subcellularLocation>
</comment>
<comment type="similarity">
    <text evidence="2 11">Belongs to the glycosyl hydrolase 28 family.</text>
</comment>
<dbReference type="OrthoDB" id="187139at2759"/>
<dbReference type="GO" id="GO:0045490">
    <property type="term" value="P:pectin catabolic process"/>
    <property type="evidence" value="ECO:0007669"/>
    <property type="project" value="UniProtKB-ARBA"/>
</dbReference>
<dbReference type="InterPro" id="IPR000743">
    <property type="entry name" value="Glyco_hydro_28"/>
</dbReference>
<gene>
    <name evidence="13" type="ORF">BCR43DRAFT_542770</name>
</gene>
<dbReference type="InterPro" id="IPR011050">
    <property type="entry name" value="Pectin_lyase_fold/virulence"/>
</dbReference>
<proteinExistence type="inferred from homology"/>
<keyword evidence="3" id="KW-0964">Secreted</keyword>
<evidence type="ECO:0000256" key="5">
    <source>
        <dbReference type="ARBA" id="ARBA00022737"/>
    </source>
</evidence>
<dbReference type="GO" id="GO:0004650">
    <property type="term" value="F:polygalacturonase activity"/>
    <property type="evidence" value="ECO:0007669"/>
    <property type="project" value="InterPro"/>
</dbReference>
<dbReference type="EMBL" id="MCGN01000002">
    <property type="protein sequence ID" value="ORZ01670.1"/>
    <property type="molecule type" value="Genomic_DNA"/>
</dbReference>
<feature type="chain" id="PRO_5013140674" evidence="12">
    <location>
        <begin position="21"/>
        <end position="380"/>
    </location>
</feature>
<keyword evidence="13" id="KW-0456">Lyase</keyword>
<evidence type="ECO:0000256" key="1">
    <source>
        <dbReference type="ARBA" id="ARBA00004613"/>
    </source>
</evidence>
<evidence type="ECO:0000256" key="7">
    <source>
        <dbReference type="ARBA" id="ARBA00023157"/>
    </source>
</evidence>
<dbReference type="GO" id="GO:0005576">
    <property type="term" value="C:extracellular region"/>
    <property type="evidence" value="ECO:0007669"/>
    <property type="project" value="UniProtKB-SubCell"/>
</dbReference>
<comment type="caution">
    <text evidence="13">The sequence shown here is derived from an EMBL/GenBank/DDBJ whole genome shotgun (WGS) entry which is preliminary data.</text>
</comment>
<evidence type="ECO:0000313" key="13">
    <source>
        <dbReference type="EMBL" id="ORZ01670.1"/>
    </source>
</evidence>
<keyword evidence="6 11" id="KW-0378">Hydrolase</keyword>
<keyword evidence="5" id="KW-0677">Repeat</keyword>
<protein>
    <submittedName>
        <fullName evidence="13">Pectin lyase fold/virulence factor</fullName>
    </submittedName>
</protein>
<keyword evidence="14" id="KW-1185">Reference proteome</keyword>
<reference evidence="13 14" key="1">
    <citation type="submission" date="2016-07" db="EMBL/GenBank/DDBJ databases">
        <title>Pervasive Adenine N6-methylation of Active Genes in Fungi.</title>
        <authorList>
            <consortium name="DOE Joint Genome Institute"/>
            <person name="Mondo S.J."/>
            <person name="Dannebaum R.O."/>
            <person name="Kuo R.C."/>
            <person name="Labutti K."/>
            <person name="Haridas S."/>
            <person name="Kuo A."/>
            <person name="Salamov A."/>
            <person name="Ahrendt S.R."/>
            <person name="Lipzen A."/>
            <person name="Sullivan W."/>
            <person name="Andreopoulos W.B."/>
            <person name="Clum A."/>
            <person name="Lindquist E."/>
            <person name="Daum C."/>
            <person name="Ramamoorthy G.K."/>
            <person name="Gryganskyi A."/>
            <person name="Culley D."/>
            <person name="Magnuson J.K."/>
            <person name="James T.Y."/>
            <person name="O'Malley M.A."/>
            <person name="Stajich J.E."/>
            <person name="Spatafora J.W."/>
            <person name="Visel A."/>
            <person name="Grigoriev I.V."/>
        </authorList>
    </citation>
    <scope>NUCLEOTIDE SEQUENCE [LARGE SCALE GENOMIC DNA]</scope>
    <source>
        <strain evidence="13 14">NRRL 2496</strain>
    </source>
</reference>
<feature type="signal peptide" evidence="12">
    <location>
        <begin position="1"/>
        <end position="20"/>
    </location>
</feature>
<evidence type="ECO:0000256" key="3">
    <source>
        <dbReference type="ARBA" id="ARBA00022525"/>
    </source>
</evidence>
<keyword evidence="9 11" id="KW-0326">Glycosidase</keyword>
<keyword evidence="4 12" id="KW-0732">Signal</keyword>
<name>A0A1X2HQL7_SYNRA</name>
<dbReference type="Proteomes" id="UP000242180">
    <property type="component" value="Unassembled WGS sequence"/>
</dbReference>
<dbReference type="AlphaFoldDB" id="A0A1X2HQL7"/>
<evidence type="ECO:0000256" key="2">
    <source>
        <dbReference type="ARBA" id="ARBA00008834"/>
    </source>
</evidence>
<keyword evidence="10" id="KW-0961">Cell wall biogenesis/degradation</keyword>
<keyword evidence="7" id="KW-1015">Disulfide bond</keyword>
<dbReference type="SUPFAM" id="SSF51126">
    <property type="entry name" value="Pectin lyase-like"/>
    <property type="match status" value="1"/>
</dbReference>
<keyword evidence="8" id="KW-0325">Glycoprotein</keyword>
<evidence type="ECO:0000256" key="12">
    <source>
        <dbReference type="SAM" id="SignalP"/>
    </source>
</evidence>
<evidence type="ECO:0000256" key="10">
    <source>
        <dbReference type="ARBA" id="ARBA00023316"/>
    </source>
</evidence>
<evidence type="ECO:0000313" key="14">
    <source>
        <dbReference type="Proteomes" id="UP000242180"/>
    </source>
</evidence>
<dbReference type="GO" id="GO:0046576">
    <property type="term" value="F:rhamnogalacturonan alpha-L-rhamnopyranosyl-(1-&gt;4)-alpha-D-galactopyranosyluronide lyase activity"/>
    <property type="evidence" value="ECO:0007669"/>
    <property type="project" value="UniProtKB-ARBA"/>
</dbReference>
<accession>A0A1X2HQL7</accession>
<sequence length="380" mass="40139">MQITKSIFALLASAATMAHAATTCEVKSSGGSDDASNIVDAFTQCKNGGTVSFPKGATYNLKSVVSVDGLQDVIVDFQGTVNLPDYDTSFEDEKAYFYIAGDNIQWSGSGTFNGNGQGWYDAKNHNAPPLFKPKATNSRFSGFSIKQAPRSHFSINGCDTVTFEKLTLHTVSSSDNAAKNTDAFDVSGSSNVAIQDSTITNGDDCIAVNAGVNNLTVTGLDCTGSHGFSVGSLGKNGASETETVSDLKFISNACHDCQNGVRIKTWPGGKGSVKDVTFDDINLDNVDNPIIITTHYCDNEKLEYCDGNDDSSLTISGVTINNIYGSASDHAYPILSVNCSVDTPCSDFKITKLDVDASSKTVANVCENLEGSSDISYCSS</sequence>
<dbReference type="InParanoid" id="A0A1X2HQL7"/>
<dbReference type="InterPro" id="IPR012334">
    <property type="entry name" value="Pectin_lyas_fold"/>
</dbReference>
<dbReference type="PANTHER" id="PTHR31736">
    <property type="match status" value="1"/>
</dbReference>
<dbReference type="Gene3D" id="2.160.20.10">
    <property type="entry name" value="Single-stranded right-handed beta-helix, Pectin lyase-like"/>
    <property type="match status" value="1"/>
</dbReference>
<evidence type="ECO:0000256" key="8">
    <source>
        <dbReference type="ARBA" id="ARBA00023180"/>
    </source>
</evidence>
<dbReference type="Pfam" id="PF00295">
    <property type="entry name" value="Glyco_hydro_28"/>
    <property type="match status" value="1"/>
</dbReference>
<dbReference type="GO" id="GO:0071555">
    <property type="term" value="P:cell wall organization"/>
    <property type="evidence" value="ECO:0007669"/>
    <property type="project" value="UniProtKB-KW"/>
</dbReference>
<dbReference type="PANTHER" id="PTHR31736:SF19">
    <property type="entry name" value="PECTIN LYASE SUPERFAMILY PROTEIN-RELATED"/>
    <property type="match status" value="1"/>
</dbReference>
<organism evidence="13 14">
    <name type="scientific">Syncephalastrum racemosum</name>
    <name type="common">Filamentous fungus</name>
    <dbReference type="NCBI Taxonomy" id="13706"/>
    <lineage>
        <taxon>Eukaryota</taxon>
        <taxon>Fungi</taxon>
        <taxon>Fungi incertae sedis</taxon>
        <taxon>Mucoromycota</taxon>
        <taxon>Mucoromycotina</taxon>
        <taxon>Mucoromycetes</taxon>
        <taxon>Mucorales</taxon>
        <taxon>Syncephalastraceae</taxon>
        <taxon>Syncephalastrum</taxon>
    </lineage>
</organism>
<dbReference type="InterPro" id="IPR006626">
    <property type="entry name" value="PbH1"/>
</dbReference>
<evidence type="ECO:0000256" key="11">
    <source>
        <dbReference type="RuleBase" id="RU361169"/>
    </source>
</evidence>
<dbReference type="OMA" id="KHFHINV"/>
<evidence type="ECO:0000256" key="9">
    <source>
        <dbReference type="ARBA" id="ARBA00023295"/>
    </source>
</evidence>
<evidence type="ECO:0000256" key="6">
    <source>
        <dbReference type="ARBA" id="ARBA00022801"/>
    </source>
</evidence>
<dbReference type="STRING" id="13706.A0A1X2HQL7"/>
<evidence type="ECO:0000256" key="4">
    <source>
        <dbReference type="ARBA" id="ARBA00022729"/>
    </source>
</evidence>